<name>A0A8S5S276_9CAUD</name>
<sequence>MWFLRTPMYGVKLKKMSVIFDFRLLGMNLSLKWF</sequence>
<proteinExistence type="predicted"/>
<organism evidence="1">
    <name type="scientific">Siphoviridae sp. ctCIv11</name>
    <dbReference type="NCBI Taxonomy" id="2827806"/>
    <lineage>
        <taxon>Viruses</taxon>
        <taxon>Duplodnaviria</taxon>
        <taxon>Heunggongvirae</taxon>
        <taxon>Uroviricota</taxon>
        <taxon>Caudoviricetes</taxon>
    </lineage>
</organism>
<reference evidence="1" key="1">
    <citation type="journal article" date="2021" name="Proc. Natl. Acad. Sci. U.S.A.">
        <title>A Catalog of Tens of Thousands of Viruses from Human Metagenomes Reveals Hidden Associations with Chronic Diseases.</title>
        <authorList>
            <person name="Tisza M.J."/>
            <person name="Buck C.B."/>
        </authorList>
    </citation>
    <scope>NUCLEOTIDE SEQUENCE</scope>
    <source>
        <strain evidence="1">CtCIv11</strain>
    </source>
</reference>
<dbReference type="EMBL" id="BK032513">
    <property type="protein sequence ID" value="DAF45124.1"/>
    <property type="molecule type" value="Genomic_DNA"/>
</dbReference>
<evidence type="ECO:0000313" key="1">
    <source>
        <dbReference type="EMBL" id="DAF45124.1"/>
    </source>
</evidence>
<protein>
    <submittedName>
        <fullName evidence="1">Uncharacterized protein</fullName>
    </submittedName>
</protein>
<accession>A0A8S5S276</accession>